<feature type="domain" description="FAD-binding PCMH-type" evidence="10">
    <location>
        <begin position="468"/>
        <end position="643"/>
    </location>
</feature>
<dbReference type="InterPro" id="IPR002168">
    <property type="entry name" value="Lipase_GDXG_HIS_AS"/>
</dbReference>
<dbReference type="GO" id="GO:0005737">
    <property type="term" value="C:cytoplasm"/>
    <property type="evidence" value="ECO:0007669"/>
    <property type="project" value="TreeGrafter"/>
</dbReference>
<keyword evidence="6" id="KW-1133">Transmembrane helix</keyword>
<dbReference type="InterPro" id="IPR040165">
    <property type="entry name" value="Diminuto-like"/>
</dbReference>
<gene>
    <name evidence="11" type="ORF">QBC46DRAFT_363194</name>
</gene>
<reference evidence="12" key="1">
    <citation type="journal article" date="2023" name="Mol. Phylogenet. Evol.">
        <title>Genome-scale phylogeny and comparative genomics of the fungal order Sordariales.</title>
        <authorList>
            <person name="Hensen N."/>
            <person name="Bonometti L."/>
            <person name="Westerberg I."/>
            <person name="Brannstrom I.O."/>
            <person name="Guillou S."/>
            <person name="Cros-Aarteil S."/>
            <person name="Calhoun S."/>
            <person name="Haridas S."/>
            <person name="Kuo A."/>
            <person name="Mondo S."/>
            <person name="Pangilinan J."/>
            <person name="Riley R."/>
            <person name="LaButti K."/>
            <person name="Andreopoulos B."/>
            <person name="Lipzen A."/>
            <person name="Chen C."/>
            <person name="Yan M."/>
            <person name="Daum C."/>
            <person name="Ng V."/>
            <person name="Clum A."/>
            <person name="Steindorff A."/>
            <person name="Ohm R.A."/>
            <person name="Martin F."/>
            <person name="Silar P."/>
            <person name="Natvig D.O."/>
            <person name="Lalanne C."/>
            <person name="Gautier V."/>
            <person name="Ament-Velasquez S.L."/>
            <person name="Kruys A."/>
            <person name="Hutchinson M.I."/>
            <person name="Powell A.J."/>
            <person name="Barry K."/>
            <person name="Miller A.N."/>
            <person name="Grigoriev I.V."/>
            <person name="Debuchy R."/>
            <person name="Gladieux P."/>
            <person name="Hiltunen Thoren M."/>
            <person name="Johannesson H."/>
        </authorList>
    </citation>
    <scope>NUCLEOTIDE SEQUENCE [LARGE SCALE GENOMIC DNA]</scope>
    <source>
        <strain evidence="12">CBS 340.73</strain>
    </source>
</reference>
<dbReference type="InterPro" id="IPR016169">
    <property type="entry name" value="FAD-bd_PCMH_sub2"/>
</dbReference>
<feature type="signal peptide" evidence="9">
    <location>
        <begin position="1"/>
        <end position="17"/>
    </location>
</feature>
<accession>A0AAN6N9E1</accession>
<evidence type="ECO:0000256" key="8">
    <source>
        <dbReference type="SAM" id="MobiDB-lite"/>
    </source>
</evidence>
<dbReference type="Gene3D" id="3.30.465.10">
    <property type="match status" value="1"/>
</dbReference>
<dbReference type="GO" id="GO:0050614">
    <property type="term" value="F:Delta24-sterol reductase activity"/>
    <property type="evidence" value="ECO:0007669"/>
    <property type="project" value="UniProtKB-EC"/>
</dbReference>
<feature type="region of interest" description="Disordered" evidence="8">
    <location>
        <begin position="833"/>
        <end position="867"/>
    </location>
</feature>
<keyword evidence="5 11" id="KW-0378">Hydrolase</keyword>
<dbReference type="PROSITE" id="PS01173">
    <property type="entry name" value="LIPASE_GDXG_HIS"/>
    <property type="match status" value="1"/>
</dbReference>
<evidence type="ECO:0000256" key="9">
    <source>
        <dbReference type="SAM" id="SignalP"/>
    </source>
</evidence>
<dbReference type="SUPFAM" id="SSF53474">
    <property type="entry name" value="alpha/beta-Hydrolases"/>
    <property type="match status" value="1"/>
</dbReference>
<keyword evidence="9" id="KW-0732">Signal</keyword>
<proteinExistence type="inferred from homology"/>
<dbReference type="GO" id="GO:0000246">
    <property type="term" value="F:Delta24(24-1) sterol reductase activity"/>
    <property type="evidence" value="ECO:0007669"/>
    <property type="project" value="TreeGrafter"/>
</dbReference>
<evidence type="ECO:0000313" key="12">
    <source>
        <dbReference type="Proteomes" id="UP001303473"/>
    </source>
</evidence>
<dbReference type="GO" id="GO:0016787">
    <property type="term" value="F:hydrolase activity"/>
    <property type="evidence" value="ECO:0007669"/>
    <property type="project" value="UniProtKB-KW"/>
</dbReference>
<evidence type="ECO:0000256" key="6">
    <source>
        <dbReference type="ARBA" id="ARBA00022989"/>
    </source>
</evidence>
<dbReference type="EMBL" id="MU853781">
    <property type="protein sequence ID" value="KAK3941617.1"/>
    <property type="molecule type" value="Genomic_DNA"/>
</dbReference>
<dbReference type="GO" id="GO:0008202">
    <property type="term" value="P:steroid metabolic process"/>
    <property type="evidence" value="ECO:0007669"/>
    <property type="project" value="TreeGrafter"/>
</dbReference>
<dbReference type="PANTHER" id="PTHR10801">
    <property type="entry name" value="24-DEHYDROCHOLESTEROL REDUCTASE"/>
    <property type="match status" value="1"/>
</dbReference>
<dbReference type="PROSITE" id="PS51387">
    <property type="entry name" value="FAD_PCMH"/>
    <property type="match status" value="1"/>
</dbReference>
<evidence type="ECO:0000256" key="7">
    <source>
        <dbReference type="ARBA" id="ARBA00023136"/>
    </source>
</evidence>
<dbReference type="InterPro" id="IPR036318">
    <property type="entry name" value="FAD-bd_PCMH-like_sf"/>
</dbReference>
<dbReference type="Proteomes" id="UP001303473">
    <property type="component" value="Unassembled WGS sequence"/>
</dbReference>
<dbReference type="Gene3D" id="3.40.50.1820">
    <property type="entry name" value="alpha/beta hydrolase"/>
    <property type="match status" value="1"/>
</dbReference>
<dbReference type="GO" id="GO:0016020">
    <property type="term" value="C:membrane"/>
    <property type="evidence" value="ECO:0007669"/>
    <property type="project" value="UniProtKB-SubCell"/>
</dbReference>
<feature type="chain" id="PRO_5043050331" description="Delta(24)-sterol reductase" evidence="9">
    <location>
        <begin position="18"/>
        <end position="999"/>
    </location>
</feature>
<dbReference type="InterPro" id="IPR006094">
    <property type="entry name" value="Oxid_FAD_bind_N"/>
</dbReference>
<comment type="subcellular location">
    <subcellularLocation>
        <location evidence="1">Membrane</location>
        <topology evidence="1">Single-pass membrane protein</topology>
    </subcellularLocation>
</comment>
<dbReference type="Pfam" id="PF07859">
    <property type="entry name" value="Abhydrolase_3"/>
    <property type="match status" value="1"/>
</dbReference>
<evidence type="ECO:0000256" key="5">
    <source>
        <dbReference type="ARBA" id="ARBA00022801"/>
    </source>
</evidence>
<evidence type="ECO:0000259" key="10">
    <source>
        <dbReference type="PROSITE" id="PS51387"/>
    </source>
</evidence>
<dbReference type="InterPro" id="IPR016166">
    <property type="entry name" value="FAD-bd_PCMH"/>
</dbReference>
<dbReference type="EC" id="1.3.1.72" evidence="3"/>
<evidence type="ECO:0000256" key="1">
    <source>
        <dbReference type="ARBA" id="ARBA00004167"/>
    </source>
</evidence>
<protein>
    <recommendedName>
        <fullName evidence="3">Delta(24)-sterol reductase</fullName>
        <ecNumber evidence="3">1.3.1.72</ecNumber>
    </recommendedName>
</protein>
<keyword evidence="7" id="KW-0472">Membrane</keyword>
<dbReference type="PANTHER" id="PTHR10801:SF10">
    <property type="entry name" value="FAD BINDING DOMAIN PROTEIN (AFU_ORTHOLOGUE AFUA_6G14300)"/>
    <property type="match status" value="1"/>
</dbReference>
<organism evidence="11 12">
    <name type="scientific">Diplogelasinospora grovesii</name>
    <dbReference type="NCBI Taxonomy" id="303347"/>
    <lineage>
        <taxon>Eukaryota</taxon>
        <taxon>Fungi</taxon>
        <taxon>Dikarya</taxon>
        <taxon>Ascomycota</taxon>
        <taxon>Pezizomycotina</taxon>
        <taxon>Sordariomycetes</taxon>
        <taxon>Sordariomycetidae</taxon>
        <taxon>Sordariales</taxon>
        <taxon>Diplogelasinosporaceae</taxon>
        <taxon>Diplogelasinospora</taxon>
    </lineage>
</organism>
<dbReference type="AlphaFoldDB" id="A0AAN6N9E1"/>
<dbReference type="InterPro" id="IPR029058">
    <property type="entry name" value="AB_hydrolase_fold"/>
</dbReference>
<keyword evidence="4" id="KW-0812">Transmembrane</keyword>
<dbReference type="SUPFAM" id="SSF56176">
    <property type="entry name" value="FAD-binding/transporter-associated domain-like"/>
    <property type="match status" value="1"/>
</dbReference>
<evidence type="ECO:0000313" key="11">
    <source>
        <dbReference type="EMBL" id="KAK3941617.1"/>
    </source>
</evidence>
<evidence type="ECO:0000256" key="2">
    <source>
        <dbReference type="ARBA" id="ARBA00010515"/>
    </source>
</evidence>
<dbReference type="Pfam" id="PF01565">
    <property type="entry name" value="FAD_binding_4"/>
    <property type="match status" value="1"/>
</dbReference>
<keyword evidence="12" id="KW-1185">Reference proteome</keyword>
<comment type="caution">
    <text evidence="11">The sequence shown here is derived from an EMBL/GenBank/DDBJ whole genome shotgun (WGS) entry which is preliminary data.</text>
</comment>
<dbReference type="InterPro" id="IPR013094">
    <property type="entry name" value="AB_hydrolase_3"/>
</dbReference>
<feature type="compositionally biased region" description="Basic and acidic residues" evidence="8">
    <location>
        <begin position="840"/>
        <end position="849"/>
    </location>
</feature>
<name>A0AAN6N9E1_9PEZI</name>
<evidence type="ECO:0000256" key="3">
    <source>
        <dbReference type="ARBA" id="ARBA00012405"/>
    </source>
</evidence>
<sequence>MFKFFLSLLPKIPLITRVALLHILRVSQQSKYLDLRTELIIALLRSFLTPSRPVSISSTQRLLNRDPGVKGRIWVSTYACPVGPEDATAVQNAMRAAIDGLKHPRAPRLDHIRFPDVVPVEAEWTGYRAAASADSRPPLISEREKYVEMMRETTSPTTVLYFHGGAYYLMDPATHRPTTKKLAKLTGGRCYSVRYRLSPQHAFPSAVMDALVSYLGLLYPPPDAYHEPVQPQHIVFAGDSAGGNLSLALLQTLLELGRQNARISWHGVERELPLPAGVAVNSPWVDMTHSSPSCQANADFDYLPALQSSESSHQSEIPPCEAWPANPPRTSLYADDAYLAHPLVTVMLARSWAGSPPVYICTGWELLADEDKYTAAKFRADGVPVVFEEFEAMPHSFALIFTDLEGSRRCFAGWAGFIKQVVEGGAEKTVESRFTSVKAKTLEETQLEPEKLTPYTEEQARERVYASMKRGGQKMERHKAVVSKISSTIRSYFQRGEPYRIFHGSTNSTRPASQKQLSGRVDISQLCNVLSIDPVRRVALVEPKVPMDQLVSATLPKGLVPPVVMEFPGITAGGGFSGTAGESSSFKHGFFDDTVDRVEMVLADGQIVEATPTNELSDLFQGAAGAVGTLGTTTLLEVRLMEAKRFVRTRYIRTHSVAEAVRVVMEETNNPDNEYLDGILYSKNHGVVVTGQLTDDTPENGKVQTFSGAWDPWFYLHARTQTQQSQERVEYVPLGEYLFRYDRGGFWVGAAAFRYFKGLVPFNKLTRWWLDDFLHTRMMYRALHGSGESGRLIIQDVAMPPQSVEELVNYTGDELNIWPLWLCPLKRRGPPTFHPFTTTPRREKERQLLRGEQTQQTAENGREKEGEGGMMLNVGVWGWGPDCPKKFVQKNRELEQVVRDLGGMKWLYAHTYYTPEEFWGMYGNHEWYSKLREKYQATNLPTVYDKVYVDPKQVEEKVAGRHWLLKRWPLAGLVGIRKAIQSKDYLLHRNATWKYKETK</sequence>
<evidence type="ECO:0000256" key="4">
    <source>
        <dbReference type="ARBA" id="ARBA00022692"/>
    </source>
</evidence>
<comment type="similarity">
    <text evidence="2">Belongs to the 'GDXG' lipolytic enzyme family.</text>
</comment>
<dbReference type="GO" id="GO:0071949">
    <property type="term" value="F:FAD binding"/>
    <property type="evidence" value="ECO:0007669"/>
    <property type="project" value="InterPro"/>
</dbReference>